<keyword evidence="3" id="KW-0238">DNA-binding</keyword>
<dbReference type="EMBL" id="OY731401">
    <property type="protein sequence ID" value="CAJ1950371.1"/>
    <property type="molecule type" value="Genomic_DNA"/>
</dbReference>
<feature type="region of interest" description="Disordered" evidence="7">
    <location>
        <begin position="71"/>
        <end position="96"/>
    </location>
</feature>
<accession>A0AA86VJE2</accession>
<dbReference type="GO" id="GO:0010193">
    <property type="term" value="P:response to ozone"/>
    <property type="evidence" value="ECO:0007669"/>
    <property type="project" value="UniProtKB-ARBA"/>
</dbReference>
<dbReference type="GO" id="GO:0009751">
    <property type="term" value="P:response to salicylic acid"/>
    <property type="evidence" value="ECO:0007669"/>
    <property type="project" value="UniProtKB-ARBA"/>
</dbReference>
<dbReference type="GO" id="GO:0005634">
    <property type="term" value="C:nucleus"/>
    <property type="evidence" value="ECO:0007669"/>
    <property type="project" value="UniProtKB-SubCell"/>
</dbReference>
<feature type="domain" description="WRKY" evidence="8">
    <location>
        <begin position="146"/>
        <end position="209"/>
    </location>
</feature>
<evidence type="ECO:0000256" key="5">
    <source>
        <dbReference type="ARBA" id="ARBA00023242"/>
    </source>
</evidence>
<organism evidence="9 10">
    <name type="scientific">Sphenostylis stenocarpa</name>
    <dbReference type="NCBI Taxonomy" id="92480"/>
    <lineage>
        <taxon>Eukaryota</taxon>
        <taxon>Viridiplantae</taxon>
        <taxon>Streptophyta</taxon>
        <taxon>Embryophyta</taxon>
        <taxon>Tracheophyta</taxon>
        <taxon>Spermatophyta</taxon>
        <taxon>Magnoliopsida</taxon>
        <taxon>eudicotyledons</taxon>
        <taxon>Gunneridae</taxon>
        <taxon>Pentapetalae</taxon>
        <taxon>rosids</taxon>
        <taxon>fabids</taxon>
        <taxon>Fabales</taxon>
        <taxon>Fabaceae</taxon>
        <taxon>Papilionoideae</taxon>
        <taxon>50 kb inversion clade</taxon>
        <taxon>NPAAA clade</taxon>
        <taxon>indigoferoid/millettioid clade</taxon>
        <taxon>Phaseoleae</taxon>
        <taxon>Sphenostylis</taxon>
    </lineage>
</organism>
<dbReference type="InterPro" id="IPR036576">
    <property type="entry name" value="WRKY_dom_sf"/>
</dbReference>
<protein>
    <recommendedName>
        <fullName evidence="8">WRKY domain-containing protein</fullName>
    </recommendedName>
</protein>
<gene>
    <name evidence="9" type="ORF">AYBTSS11_LOCUS14218</name>
</gene>
<keyword evidence="4" id="KW-0804">Transcription</keyword>
<dbReference type="SUPFAM" id="SSF118290">
    <property type="entry name" value="WRKY DNA-binding domain"/>
    <property type="match status" value="1"/>
</dbReference>
<dbReference type="InterPro" id="IPR044810">
    <property type="entry name" value="WRKY_plant"/>
</dbReference>
<comment type="similarity">
    <text evidence="6">Belongs to the WRKY group III family.</text>
</comment>
<evidence type="ECO:0000256" key="3">
    <source>
        <dbReference type="ARBA" id="ARBA00023125"/>
    </source>
</evidence>
<sequence length="382" mass="42909">MEESLKCEQVGLIDELILGKELAKKLCDHLLPSSSSTSSSHETNEVLIEKIISTYEKAIAMLNCKANVGESKAKNGSKRDSHCSLTNGSPRSEVMEPEFEHKNVSKKRGEKVHGLISDFNLGFFEMMEFRKTMPRWTEQVKLCLGTAEGSLEDGYSWRKYGQKDILGAKFPRGYYRCTYRNIQGCLATKQLQKSDEDPMMYEITYIGRHTCTQVNHLNKAVVPPSKTKMCIGENKHQTHQKNQPQEEKIEQPPETIFSFGSPALEVKVEGLDHMEDIFPSFCFSSPSIGSENEDNNNIFSYTMIENNLMESFISPPTSESNMFCHWGSTGLGQSVHSSPSDITDIVSTSTSVTTSPIMDLDFLLDKIDFDIGFPINTTELCT</sequence>
<proteinExistence type="inferred from homology"/>
<keyword evidence="2" id="KW-0805">Transcription regulation</keyword>
<evidence type="ECO:0000256" key="7">
    <source>
        <dbReference type="SAM" id="MobiDB-lite"/>
    </source>
</evidence>
<evidence type="ECO:0000313" key="9">
    <source>
        <dbReference type="EMBL" id="CAJ1950371.1"/>
    </source>
</evidence>
<dbReference type="Gramene" id="rna-AYBTSS11_LOCUS14218">
    <property type="protein sequence ID" value="CAJ1950371.1"/>
    <property type="gene ID" value="gene-AYBTSS11_LOCUS14218"/>
</dbReference>
<dbReference type="GO" id="GO:0042542">
    <property type="term" value="P:response to hydrogen peroxide"/>
    <property type="evidence" value="ECO:0007669"/>
    <property type="project" value="UniProtKB-ARBA"/>
</dbReference>
<dbReference type="InterPro" id="IPR003657">
    <property type="entry name" value="WRKY_dom"/>
</dbReference>
<dbReference type="PROSITE" id="PS50811">
    <property type="entry name" value="WRKY"/>
    <property type="match status" value="1"/>
</dbReference>
<dbReference type="GO" id="GO:0010150">
    <property type="term" value="P:leaf senescence"/>
    <property type="evidence" value="ECO:0007669"/>
    <property type="project" value="UniProtKB-ARBA"/>
</dbReference>
<dbReference type="Proteomes" id="UP001189624">
    <property type="component" value="Chromosome 4"/>
</dbReference>
<dbReference type="GO" id="GO:0003700">
    <property type="term" value="F:DNA-binding transcription factor activity"/>
    <property type="evidence" value="ECO:0007669"/>
    <property type="project" value="InterPro"/>
</dbReference>
<feature type="compositionally biased region" description="Basic and acidic residues" evidence="7">
    <location>
        <begin position="71"/>
        <end position="82"/>
    </location>
</feature>
<keyword evidence="5" id="KW-0539">Nucleus</keyword>
<dbReference type="PANTHER" id="PTHR32096:SF133">
    <property type="entry name" value="WRKY TRANSCRIPTION FACTOR 41-RELATED"/>
    <property type="match status" value="1"/>
</dbReference>
<keyword evidence="10" id="KW-1185">Reference proteome</keyword>
<dbReference type="GO" id="GO:0000976">
    <property type="term" value="F:transcription cis-regulatory region binding"/>
    <property type="evidence" value="ECO:0007669"/>
    <property type="project" value="TreeGrafter"/>
</dbReference>
<evidence type="ECO:0000256" key="4">
    <source>
        <dbReference type="ARBA" id="ARBA00023163"/>
    </source>
</evidence>
<evidence type="ECO:0000259" key="8">
    <source>
        <dbReference type="PROSITE" id="PS50811"/>
    </source>
</evidence>
<comment type="subcellular location">
    <subcellularLocation>
        <location evidence="1">Nucleus</location>
    </subcellularLocation>
</comment>
<dbReference type="SMART" id="SM00774">
    <property type="entry name" value="WRKY"/>
    <property type="match status" value="1"/>
</dbReference>
<evidence type="ECO:0000313" key="10">
    <source>
        <dbReference type="Proteomes" id="UP001189624"/>
    </source>
</evidence>
<evidence type="ECO:0000256" key="1">
    <source>
        <dbReference type="ARBA" id="ARBA00004123"/>
    </source>
</evidence>
<name>A0AA86VJE2_9FABA</name>
<dbReference type="PANTHER" id="PTHR32096">
    <property type="entry name" value="WRKY TRANSCRIPTION FACTOR 30-RELATED-RELATED"/>
    <property type="match status" value="1"/>
</dbReference>
<dbReference type="FunFam" id="2.20.25.80:FF:000009">
    <property type="entry name" value="WRKY transcription factor 53"/>
    <property type="match status" value="1"/>
</dbReference>
<evidence type="ECO:0000256" key="6">
    <source>
        <dbReference type="ARBA" id="ARBA00060850"/>
    </source>
</evidence>
<dbReference type="Gene3D" id="2.20.25.80">
    <property type="entry name" value="WRKY domain"/>
    <property type="match status" value="1"/>
</dbReference>
<dbReference type="AlphaFoldDB" id="A0AA86VJE2"/>
<dbReference type="Pfam" id="PF03106">
    <property type="entry name" value="WRKY"/>
    <property type="match status" value="1"/>
</dbReference>
<evidence type="ECO:0000256" key="2">
    <source>
        <dbReference type="ARBA" id="ARBA00023015"/>
    </source>
</evidence>
<reference evidence="9" key="1">
    <citation type="submission" date="2023-10" db="EMBL/GenBank/DDBJ databases">
        <authorList>
            <person name="Domelevo Entfellner J.-B."/>
        </authorList>
    </citation>
    <scope>NUCLEOTIDE SEQUENCE</scope>
</reference>